<dbReference type="OrthoDB" id="9797743at2"/>
<keyword evidence="2" id="KW-1185">Reference proteome</keyword>
<keyword evidence="1" id="KW-0378">Hydrolase</keyword>
<dbReference type="Gene3D" id="3.40.50.1000">
    <property type="entry name" value="HAD superfamily/HAD-like"/>
    <property type="match status" value="1"/>
</dbReference>
<name>A0A552U8U2_9SPHN</name>
<dbReference type="InterPro" id="IPR044999">
    <property type="entry name" value="CbbY-like"/>
</dbReference>
<dbReference type="InterPro" id="IPR023198">
    <property type="entry name" value="PGP-like_dom2"/>
</dbReference>
<dbReference type="PRINTS" id="PR00413">
    <property type="entry name" value="HADHALOGNASE"/>
</dbReference>
<dbReference type="PANTHER" id="PTHR42896">
    <property type="entry name" value="XYLULOSE-1,5-BISPHOSPHATE (XUBP) PHOSPHATASE"/>
    <property type="match status" value="1"/>
</dbReference>
<comment type="caution">
    <text evidence="1">The sequence shown here is derived from an EMBL/GenBank/DDBJ whole genome shotgun (WGS) entry which is preliminary data.</text>
</comment>
<dbReference type="PANTHER" id="PTHR42896:SF2">
    <property type="entry name" value="CBBY-LIKE PROTEIN"/>
    <property type="match status" value="1"/>
</dbReference>
<dbReference type="InterPro" id="IPR036412">
    <property type="entry name" value="HAD-like_sf"/>
</dbReference>
<dbReference type="InterPro" id="IPR023214">
    <property type="entry name" value="HAD_sf"/>
</dbReference>
<dbReference type="NCBIfam" id="TIGR01509">
    <property type="entry name" value="HAD-SF-IA-v3"/>
    <property type="match status" value="1"/>
</dbReference>
<protein>
    <submittedName>
        <fullName evidence="1">HAD-IA family hydrolase</fullName>
    </submittedName>
</protein>
<dbReference type="Pfam" id="PF00702">
    <property type="entry name" value="Hydrolase"/>
    <property type="match status" value="1"/>
</dbReference>
<dbReference type="InterPro" id="IPR006439">
    <property type="entry name" value="HAD-SF_hydro_IA"/>
</dbReference>
<accession>A0A552U8U2</accession>
<evidence type="ECO:0000313" key="1">
    <source>
        <dbReference type="EMBL" id="TRW14644.1"/>
    </source>
</evidence>
<dbReference type="Proteomes" id="UP000317894">
    <property type="component" value="Unassembled WGS sequence"/>
</dbReference>
<proteinExistence type="predicted"/>
<evidence type="ECO:0000313" key="2">
    <source>
        <dbReference type="Proteomes" id="UP000317894"/>
    </source>
</evidence>
<dbReference type="AlphaFoldDB" id="A0A552U8U2"/>
<organism evidence="1 2">
    <name type="scientific">Glacieibacterium frigidum</name>
    <dbReference type="NCBI Taxonomy" id="2593303"/>
    <lineage>
        <taxon>Bacteria</taxon>
        <taxon>Pseudomonadati</taxon>
        <taxon>Pseudomonadota</taxon>
        <taxon>Alphaproteobacteria</taxon>
        <taxon>Sphingomonadales</taxon>
        <taxon>Sphingosinicellaceae</taxon>
        <taxon>Glacieibacterium</taxon>
    </lineage>
</organism>
<dbReference type="Gene3D" id="1.10.150.240">
    <property type="entry name" value="Putative phosphatase, domain 2"/>
    <property type="match status" value="1"/>
</dbReference>
<dbReference type="RefSeq" id="WP_144237850.1">
    <property type="nucleotide sequence ID" value="NZ_VJWA01000002.1"/>
</dbReference>
<reference evidence="1 2" key="1">
    <citation type="submission" date="2019-07" db="EMBL/GenBank/DDBJ databases">
        <title>Novel species isolated from glacier.</title>
        <authorList>
            <person name="Liu Q."/>
            <person name="Xin Y.-H."/>
        </authorList>
    </citation>
    <scope>NUCLEOTIDE SEQUENCE [LARGE SCALE GENOMIC DNA]</scope>
    <source>
        <strain evidence="1 2">LB1R16</strain>
    </source>
</reference>
<gene>
    <name evidence="1" type="ORF">FMM06_13220</name>
</gene>
<dbReference type="SUPFAM" id="SSF56784">
    <property type="entry name" value="HAD-like"/>
    <property type="match status" value="1"/>
</dbReference>
<dbReference type="GO" id="GO:0016787">
    <property type="term" value="F:hydrolase activity"/>
    <property type="evidence" value="ECO:0007669"/>
    <property type="project" value="UniProtKB-KW"/>
</dbReference>
<dbReference type="EMBL" id="VJWA01000002">
    <property type="protein sequence ID" value="TRW14644.1"/>
    <property type="molecule type" value="Genomic_DNA"/>
</dbReference>
<sequence>MTLKAIIFGSIGTLTETSELQRAAFNAAFAEVGLDWDWDADSYRNLVAGGASGGEQRIAAYAEARDETLTDGQAAQIHARKSALFQQAMAAGVAPNPGVVALIEAARAAGLKIGFASTTSAANIDAMFAATAPALTRAHFDAVMDADGVANGKPAPDVYLEVARRLGVAASEALAIEDTLQSAASPRAAGMATLIVPGMIARGQDFAEFATVETLEGFTLDDAVELLETRVADAA</sequence>